<sequence>MELSLIGMLSGPRPNWTLLQGSLIRRWAAKGDFDIIPKGPGAFLIRFSNREDMEAALLVGPCFIAGKCLVLKR</sequence>
<evidence type="ECO:0000259" key="1">
    <source>
        <dbReference type="Pfam" id="PF14111"/>
    </source>
</evidence>
<accession>U5CY47</accession>
<dbReference type="AlphaFoldDB" id="U5CY47"/>
<dbReference type="EMBL" id="KI393666">
    <property type="protein sequence ID" value="ERN07641.1"/>
    <property type="molecule type" value="Genomic_DNA"/>
</dbReference>
<evidence type="ECO:0000313" key="2">
    <source>
        <dbReference type="EMBL" id="ERN07641.1"/>
    </source>
</evidence>
<feature type="domain" description="DUF4283" evidence="1">
    <location>
        <begin position="2"/>
        <end position="73"/>
    </location>
</feature>
<evidence type="ECO:0000313" key="3">
    <source>
        <dbReference type="Proteomes" id="UP000017836"/>
    </source>
</evidence>
<proteinExistence type="predicted"/>
<dbReference type="Proteomes" id="UP000017836">
    <property type="component" value="Unassembled WGS sequence"/>
</dbReference>
<dbReference type="Pfam" id="PF14111">
    <property type="entry name" value="DUF4283"/>
    <property type="match status" value="1"/>
</dbReference>
<dbReference type="InterPro" id="IPR025558">
    <property type="entry name" value="DUF4283"/>
</dbReference>
<dbReference type="HOGENOM" id="CLU_2708175_0_0_1"/>
<organism evidence="2 3">
    <name type="scientific">Amborella trichopoda</name>
    <dbReference type="NCBI Taxonomy" id="13333"/>
    <lineage>
        <taxon>Eukaryota</taxon>
        <taxon>Viridiplantae</taxon>
        <taxon>Streptophyta</taxon>
        <taxon>Embryophyta</taxon>
        <taxon>Tracheophyta</taxon>
        <taxon>Spermatophyta</taxon>
        <taxon>Magnoliopsida</taxon>
        <taxon>Amborellales</taxon>
        <taxon>Amborellaceae</taxon>
        <taxon>Amborella</taxon>
    </lineage>
</organism>
<dbReference type="Gramene" id="ERN07641">
    <property type="protein sequence ID" value="ERN07641"/>
    <property type="gene ID" value="AMTR_s03490p00005860"/>
</dbReference>
<protein>
    <recommendedName>
        <fullName evidence="1">DUF4283 domain-containing protein</fullName>
    </recommendedName>
</protein>
<name>U5CY47_AMBTC</name>
<keyword evidence="3" id="KW-1185">Reference proteome</keyword>
<reference evidence="3" key="1">
    <citation type="journal article" date="2013" name="Science">
        <title>The Amborella genome and the evolution of flowering plants.</title>
        <authorList>
            <consortium name="Amborella Genome Project"/>
        </authorList>
    </citation>
    <scope>NUCLEOTIDE SEQUENCE [LARGE SCALE GENOMIC DNA]</scope>
</reference>
<gene>
    <name evidence="2" type="ORF">AMTR_s03490p00005860</name>
</gene>